<dbReference type="InterPro" id="IPR036770">
    <property type="entry name" value="Ankyrin_rpt-contain_sf"/>
</dbReference>
<evidence type="ECO:0000313" key="3">
    <source>
        <dbReference type="Proteomes" id="UP000290572"/>
    </source>
</evidence>
<protein>
    <submittedName>
        <fullName evidence="2">TANC1-like isoform X1</fullName>
    </submittedName>
</protein>
<dbReference type="SUPFAM" id="SSF48403">
    <property type="entry name" value="Ankyrin repeat"/>
    <property type="match status" value="1"/>
</dbReference>
<dbReference type="GO" id="GO:0005178">
    <property type="term" value="F:integrin binding"/>
    <property type="evidence" value="ECO:0007669"/>
    <property type="project" value="TreeGrafter"/>
</dbReference>
<organism evidence="2 3">
    <name type="scientific">Labeo rohita</name>
    <name type="common">Indian major carp</name>
    <name type="synonym">Cyprinus rohita</name>
    <dbReference type="NCBI Taxonomy" id="84645"/>
    <lineage>
        <taxon>Eukaryota</taxon>
        <taxon>Metazoa</taxon>
        <taxon>Chordata</taxon>
        <taxon>Craniata</taxon>
        <taxon>Vertebrata</taxon>
        <taxon>Euteleostomi</taxon>
        <taxon>Actinopterygii</taxon>
        <taxon>Neopterygii</taxon>
        <taxon>Teleostei</taxon>
        <taxon>Ostariophysi</taxon>
        <taxon>Cypriniformes</taxon>
        <taxon>Cyprinidae</taxon>
        <taxon>Labeoninae</taxon>
        <taxon>Labeonini</taxon>
        <taxon>Labeo</taxon>
    </lineage>
</organism>
<dbReference type="GO" id="GO:0005737">
    <property type="term" value="C:cytoplasm"/>
    <property type="evidence" value="ECO:0007669"/>
    <property type="project" value="TreeGrafter"/>
</dbReference>
<evidence type="ECO:0000313" key="2">
    <source>
        <dbReference type="EMBL" id="RXN36855.1"/>
    </source>
</evidence>
<dbReference type="AlphaFoldDB" id="A0A498NY56"/>
<dbReference type="PANTHER" id="PTHR19981:SF1">
    <property type="entry name" value="RHEA, ISOFORM B"/>
    <property type="match status" value="1"/>
</dbReference>
<dbReference type="GO" id="GO:0005886">
    <property type="term" value="C:plasma membrane"/>
    <property type="evidence" value="ECO:0007669"/>
    <property type="project" value="TreeGrafter"/>
</dbReference>
<dbReference type="GO" id="GO:0098609">
    <property type="term" value="P:cell-cell adhesion"/>
    <property type="evidence" value="ECO:0007669"/>
    <property type="project" value="TreeGrafter"/>
</dbReference>
<dbReference type="EMBL" id="QBIY01006892">
    <property type="protein sequence ID" value="RXN36855.1"/>
    <property type="molecule type" value="Genomic_DNA"/>
</dbReference>
<keyword evidence="1" id="KW-0175">Coiled coil</keyword>
<keyword evidence="3" id="KW-1185">Reference proteome</keyword>
<dbReference type="Proteomes" id="UP000290572">
    <property type="component" value="Unassembled WGS sequence"/>
</dbReference>
<dbReference type="STRING" id="84645.A0A498NY56"/>
<comment type="caution">
    <text evidence="2">The sequence shown here is derived from an EMBL/GenBank/DDBJ whole genome shotgun (WGS) entry which is preliminary data.</text>
</comment>
<feature type="coiled-coil region" evidence="1">
    <location>
        <begin position="71"/>
        <end position="98"/>
    </location>
</feature>
<reference evidence="2 3" key="1">
    <citation type="submission" date="2018-03" db="EMBL/GenBank/DDBJ databases">
        <title>Draft genome sequence of Rohu Carp (Labeo rohita).</title>
        <authorList>
            <person name="Das P."/>
            <person name="Kushwaha B."/>
            <person name="Joshi C.G."/>
            <person name="Kumar D."/>
            <person name="Nagpure N.S."/>
            <person name="Sahoo L."/>
            <person name="Das S.P."/>
            <person name="Bit A."/>
            <person name="Patnaik S."/>
            <person name="Meher P.K."/>
            <person name="Jayasankar P."/>
            <person name="Koringa P.G."/>
            <person name="Patel N.V."/>
            <person name="Hinsu A.T."/>
            <person name="Kumar R."/>
            <person name="Pandey M."/>
            <person name="Agarwal S."/>
            <person name="Srivastava S."/>
            <person name="Singh M."/>
            <person name="Iquebal M.A."/>
            <person name="Jaiswal S."/>
            <person name="Angadi U.B."/>
            <person name="Kumar N."/>
            <person name="Raza M."/>
            <person name="Shah T.M."/>
            <person name="Rai A."/>
            <person name="Jena J.K."/>
        </authorList>
    </citation>
    <scope>NUCLEOTIDE SEQUENCE [LARGE SCALE GENOMIC DNA]</scope>
    <source>
        <strain evidence="2">DASCIFA01</strain>
        <tissue evidence="2">Testis</tissue>
    </source>
</reference>
<dbReference type="Gene3D" id="1.25.40.20">
    <property type="entry name" value="Ankyrin repeat-containing domain"/>
    <property type="match status" value="1"/>
</dbReference>
<proteinExistence type="predicted"/>
<dbReference type="GO" id="GO:0005925">
    <property type="term" value="C:focal adhesion"/>
    <property type="evidence" value="ECO:0007669"/>
    <property type="project" value="TreeGrafter"/>
</dbReference>
<dbReference type="GO" id="GO:0030036">
    <property type="term" value="P:actin cytoskeleton organization"/>
    <property type="evidence" value="ECO:0007669"/>
    <property type="project" value="TreeGrafter"/>
</dbReference>
<evidence type="ECO:0000256" key="1">
    <source>
        <dbReference type="SAM" id="Coils"/>
    </source>
</evidence>
<accession>A0A498NY56</accession>
<gene>
    <name evidence="2" type="ORF">ROHU_002583</name>
</gene>
<sequence>MLMLSFVDQVDHVDKSGQCALVHAALRGHSEVIECLLELTWSTEGQQDLSLKNKALQQGLIAACSMGHIHIIAAQEEMLRKERELEEARKKLAHIRQQQYKFLPSELREDQS</sequence>
<dbReference type="PANTHER" id="PTHR19981">
    <property type="entry name" value="TALIN"/>
    <property type="match status" value="1"/>
</dbReference>
<name>A0A498NY56_LABRO</name>